<proteinExistence type="predicted"/>
<gene>
    <name evidence="1" type="ORF">HPB47_021427</name>
</gene>
<sequence>MYQLYTQPAQPYSFAYDNTDEFGTRLAREESGDANNNKVGSYSYTDAAGVFRTVKYVADADGFHATVETNEPGTKSSNPADAPVVSSAVEGPHPVALKTAQGVVKSVVPAAAVAHVLHPAPVAVQAVHAAPYVVKAFQPAPLTVQSVHAVPVAQAFQSAPAEYSVGHAPVGYSVGHVPVGYTAGHAPVAYAVGQASPAYTLHQGKRA</sequence>
<dbReference type="EMBL" id="JABSTQ010009192">
    <property type="protein sequence ID" value="KAG0431815.1"/>
    <property type="molecule type" value="Genomic_DNA"/>
</dbReference>
<protein>
    <submittedName>
        <fullName evidence="1">Uncharacterized protein</fullName>
    </submittedName>
</protein>
<name>A0AC60QCL0_IXOPE</name>
<keyword evidence="2" id="KW-1185">Reference proteome</keyword>
<organism evidence="1 2">
    <name type="scientific">Ixodes persulcatus</name>
    <name type="common">Taiga tick</name>
    <dbReference type="NCBI Taxonomy" id="34615"/>
    <lineage>
        <taxon>Eukaryota</taxon>
        <taxon>Metazoa</taxon>
        <taxon>Ecdysozoa</taxon>
        <taxon>Arthropoda</taxon>
        <taxon>Chelicerata</taxon>
        <taxon>Arachnida</taxon>
        <taxon>Acari</taxon>
        <taxon>Parasitiformes</taxon>
        <taxon>Ixodida</taxon>
        <taxon>Ixodoidea</taxon>
        <taxon>Ixodidae</taxon>
        <taxon>Ixodinae</taxon>
        <taxon>Ixodes</taxon>
    </lineage>
</organism>
<evidence type="ECO:0000313" key="2">
    <source>
        <dbReference type="Proteomes" id="UP000805193"/>
    </source>
</evidence>
<comment type="caution">
    <text evidence="1">The sequence shown here is derived from an EMBL/GenBank/DDBJ whole genome shotgun (WGS) entry which is preliminary data.</text>
</comment>
<dbReference type="Proteomes" id="UP000805193">
    <property type="component" value="Unassembled WGS sequence"/>
</dbReference>
<evidence type="ECO:0000313" key="1">
    <source>
        <dbReference type="EMBL" id="KAG0431815.1"/>
    </source>
</evidence>
<reference evidence="1 2" key="1">
    <citation type="journal article" date="2020" name="Cell">
        <title>Large-Scale Comparative Analyses of Tick Genomes Elucidate Their Genetic Diversity and Vector Capacities.</title>
        <authorList>
            <consortium name="Tick Genome and Microbiome Consortium (TIGMIC)"/>
            <person name="Jia N."/>
            <person name="Wang J."/>
            <person name="Shi W."/>
            <person name="Du L."/>
            <person name="Sun Y."/>
            <person name="Zhan W."/>
            <person name="Jiang J.F."/>
            <person name="Wang Q."/>
            <person name="Zhang B."/>
            <person name="Ji P."/>
            <person name="Bell-Sakyi L."/>
            <person name="Cui X.M."/>
            <person name="Yuan T.T."/>
            <person name="Jiang B.G."/>
            <person name="Yang W.F."/>
            <person name="Lam T.T."/>
            <person name="Chang Q.C."/>
            <person name="Ding S.J."/>
            <person name="Wang X.J."/>
            <person name="Zhu J.G."/>
            <person name="Ruan X.D."/>
            <person name="Zhao L."/>
            <person name="Wei J.T."/>
            <person name="Ye R.Z."/>
            <person name="Que T.C."/>
            <person name="Du C.H."/>
            <person name="Zhou Y.H."/>
            <person name="Cheng J.X."/>
            <person name="Dai P.F."/>
            <person name="Guo W.B."/>
            <person name="Han X.H."/>
            <person name="Huang E.J."/>
            <person name="Li L.F."/>
            <person name="Wei W."/>
            <person name="Gao Y.C."/>
            <person name="Liu J.Z."/>
            <person name="Shao H.Z."/>
            <person name="Wang X."/>
            <person name="Wang C.C."/>
            <person name="Yang T.C."/>
            <person name="Huo Q.B."/>
            <person name="Li W."/>
            <person name="Chen H.Y."/>
            <person name="Chen S.E."/>
            <person name="Zhou L.G."/>
            <person name="Ni X.B."/>
            <person name="Tian J.H."/>
            <person name="Sheng Y."/>
            <person name="Liu T."/>
            <person name="Pan Y.S."/>
            <person name="Xia L.Y."/>
            <person name="Li J."/>
            <person name="Zhao F."/>
            <person name="Cao W.C."/>
        </authorList>
    </citation>
    <scope>NUCLEOTIDE SEQUENCE [LARGE SCALE GENOMIC DNA]</scope>
    <source>
        <strain evidence="1">Iper-2018</strain>
    </source>
</reference>
<accession>A0AC60QCL0</accession>